<reference evidence="2" key="1">
    <citation type="journal article" date="2019" name="Nat. Commun.">
        <title>The genome of broomcorn millet.</title>
        <authorList>
            <person name="Zou C."/>
            <person name="Miki D."/>
            <person name="Li D."/>
            <person name="Tang Q."/>
            <person name="Xiao L."/>
            <person name="Rajput S."/>
            <person name="Deng P."/>
            <person name="Jia W."/>
            <person name="Huang R."/>
            <person name="Zhang M."/>
            <person name="Sun Y."/>
            <person name="Hu J."/>
            <person name="Fu X."/>
            <person name="Schnable P.S."/>
            <person name="Li F."/>
            <person name="Zhang H."/>
            <person name="Feng B."/>
            <person name="Zhu X."/>
            <person name="Liu R."/>
            <person name="Schnable J.C."/>
            <person name="Zhu J.-K."/>
            <person name="Zhang H."/>
        </authorList>
    </citation>
    <scope>NUCLEOTIDE SEQUENCE [LARGE SCALE GENOMIC DNA]</scope>
</reference>
<protein>
    <submittedName>
        <fullName evidence="1">Uncharacterized protein</fullName>
    </submittedName>
</protein>
<evidence type="ECO:0000313" key="2">
    <source>
        <dbReference type="Proteomes" id="UP000275267"/>
    </source>
</evidence>
<evidence type="ECO:0000313" key="1">
    <source>
        <dbReference type="EMBL" id="RLM77919.1"/>
    </source>
</evidence>
<accession>A0A3L6QC50</accession>
<comment type="caution">
    <text evidence="1">The sequence shown here is derived from an EMBL/GenBank/DDBJ whole genome shotgun (WGS) entry which is preliminary data.</text>
</comment>
<gene>
    <name evidence="1" type="ORF">C2845_PM12G17180</name>
</gene>
<organism evidence="1 2">
    <name type="scientific">Panicum miliaceum</name>
    <name type="common">Proso millet</name>
    <name type="synonym">Broomcorn millet</name>
    <dbReference type="NCBI Taxonomy" id="4540"/>
    <lineage>
        <taxon>Eukaryota</taxon>
        <taxon>Viridiplantae</taxon>
        <taxon>Streptophyta</taxon>
        <taxon>Embryophyta</taxon>
        <taxon>Tracheophyta</taxon>
        <taxon>Spermatophyta</taxon>
        <taxon>Magnoliopsida</taxon>
        <taxon>Liliopsida</taxon>
        <taxon>Poales</taxon>
        <taxon>Poaceae</taxon>
        <taxon>PACMAD clade</taxon>
        <taxon>Panicoideae</taxon>
        <taxon>Panicodae</taxon>
        <taxon>Paniceae</taxon>
        <taxon>Panicinae</taxon>
        <taxon>Panicum</taxon>
        <taxon>Panicum sect. Panicum</taxon>
    </lineage>
</organism>
<dbReference type="OrthoDB" id="691180at2759"/>
<keyword evidence="2" id="KW-1185">Reference proteome</keyword>
<proteinExistence type="predicted"/>
<sequence length="88" mass="10488">MDCNSSFSPSQQTLHEWWAHCRLLQVKERGKGFDTLFMLIAWLLWKEPNARLFDRRLSTPDQLLETIKTEVKVWVEARAKRLGCLKRE</sequence>
<dbReference type="STRING" id="4540.A0A3L6QC50"/>
<dbReference type="Proteomes" id="UP000275267">
    <property type="component" value="Unassembled WGS sequence"/>
</dbReference>
<dbReference type="EMBL" id="PQIB02000012">
    <property type="protein sequence ID" value="RLM77919.1"/>
    <property type="molecule type" value="Genomic_DNA"/>
</dbReference>
<name>A0A3L6QC50_PANMI</name>
<dbReference type="AlphaFoldDB" id="A0A3L6QC50"/>